<evidence type="ECO:0000313" key="2">
    <source>
        <dbReference type="EMBL" id="KAK3098388.1"/>
    </source>
</evidence>
<feature type="compositionally biased region" description="Basic residues" evidence="1">
    <location>
        <begin position="302"/>
        <end position="312"/>
    </location>
</feature>
<dbReference type="AlphaFoldDB" id="A0AA88YFR1"/>
<proteinExistence type="predicted"/>
<feature type="compositionally biased region" description="Basic and acidic residues" evidence="1">
    <location>
        <begin position="135"/>
        <end position="150"/>
    </location>
</feature>
<accession>A0AA88YFR1</accession>
<evidence type="ECO:0000313" key="3">
    <source>
        <dbReference type="Proteomes" id="UP001186944"/>
    </source>
</evidence>
<feature type="compositionally biased region" description="Polar residues" evidence="1">
    <location>
        <begin position="445"/>
        <end position="477"/>
    </location>
</feature>
<feature type="region of interest" description="Disordered" evidence="1">
    <location>
        <begin position="118"/>
        <end position="150"/>
    </location>
</feature>
<feature type="region of interest" description="Disordered" evidence="1">
    <location>
        <begin position="443"/>
        <end position="480"/>
    </location>
</feature>
<feature type="region of interest" description="Disordered" evidence="1">
    <location>
        <begin position="300"/>
        <end position="361"/>
    </location>
</feature>
<feature type="region of interest" description="Disordered" evidence="1">
    <location>
        <begin position="398"/>
        <end position="417"/>
    </location>
</feature>
<feature type="compositionally biased region" description="Basic and acidic residues" evidence="1">
    <location>
        <begin position="402"/>
        <end position="417"/>
    </location>
</feature>
<name>A0AA88YFR1_PINIB</name>
<protein>
    <submittedName>
        <fullName evidence="2">Uncharacterized protein</fullName>
    </submittedName>
</protein>
<dbReference type="EMBL" id="VSWD01000007">
    <property type="protein sequence ID" value="KAK3098388.1"/>
    <property type="molecule type" value="Genomic_DNA"/>
</dbReference>
<gene>
    <name evidence="2" type="ORF">FSP39_019018</name>
</gene>
<feature type="compositionally biased region" description="Low complexity" evidence="1">
    <location>
        <begin position="331"/>
        <end position="347"/>
    </location>
</feature>
<evidence type="ECO:0000256" key="1">
    <source>
        <dbReference type="SAM" id="MobiDB-lite"/>
    </source>
</evidence>
<reference evidence="2" key="1">
    <citation type="submission" date="2019-08" db="EMBL/GenBank/DDBJ databases">
        <title>The improved chromosome-level genome for the pearl oyster Pinctada fucata martensii using PacBio sequencing and Hi-C.</title>
        <authorList>
            <person name="Zheng Z."/>
        </authorList>
    </citation>
    <scope>NUCLEOTIDE SEQUENCE</scope>
    <source>
        <strain evidence="2">ZZ-2019</strain>
        <tissue evidence="2">Adductor muscle</tissue>
    </source>
</reference>
<dbReference type="Proteomes" id="UP001186944">
    <property type="component" value="Unassembled WGS sequence"/>
</dbReference>
<feature type="compositionally biased region" description="Polar residues" evidence="1">
    <location>
        <begin position="119"/>
        <end position="129"/>
    </location>
</feature>
<organism evidence="2 3">
    <name type="scientific">Pinctada imbricata</name>
    <name type="common">Atlantic pearl-oyster</name>
    <name type="synonym">Pinctada martensii</name>
    <dbReference type="NCBI Taxonomy" id="66713"/>
    <lineage>
        <taxon>Eukaryota</taxon>
        <taxon>Metazoa</taxon>
        <taxon>Spiralia</taxon>
        <taxon>Lophotrochozoa</taxon>
        <taxon>Mollusca</taxon>
        <taxon>Bivalvia</taxon>
        <taxon>Autobranchia</taxon>
        <taxon>Pteriomorphia</taxon>
        <taxon>Pterioida</taxon>
        <taxon>Pterioidea</taxon>
        <taxon>Pteriidae</taxon>
        <taxon>Pinctada</taxon>
    </lineage>
</organism>
<keyword evidence="3" id="KW-1185">Reference proteome</keyword>
<sequence>MPVSKADDNGEKKMGSHAEVVAMKFNLKEARYLQKNLHLIDLEKQSSLNLINLDNRDVRIRYKKLKENVGKIKSHLTATEISEMRHLDECGKLEGAYTSVTPNLHARIVAEAKRLKMNPQPSRPMTNTPLRRRMSTKDHDEYQVKTEERVRPQSENIALLRRETIRNALLRNEGTGTPRSVAGASQKVQRYRNTQQNLSQRVTQYKDSKSQEKVAYGIYDPNGQCISHQPASQLRRSKTEVCEKSKPVVSINRTHSHKETLTATLPLTESKSDVSENEFVIPNQPKLAFVENDSTAIDASKVKKLQRPKRPQRPLSSVQNSTIDEDDGKSELSSTLTASESLTLEHSFNGKSEPSPRQGRMKILSTKTFSAEEVSKMRNQETPTDDRVFESPTFTEFTSETPDLKATERTTCEEKVHKQPISTVNGQVKDSKMSIKKNLRKFRPATTTGVSERTSKPSVTPKRPQTSKTLRPVSGQSFKPMMKRSNSFLTTSFGGASNSAFSCHSNAEKDARDSITPRGASVETGRTRQLQDEIQDNLGENIHRELRKDLLIKEQEMTSKIEDKVTGFMKRLDGYIQRAKREEAEQNRNPMRLNLFY</sequence>
<comment type="caution">
    <text evidence="2">The sequence shown here is derived from an EMBL/GenBank/DDBJ whole genome shotgun (WGS) entry which is preliminary data.</text>
</comment>